<dbReference type="CDD" id="cd00614">
    <property type="entry name" value="CGS_like"/>
    <property type="match status" value="1"/>
</dbReference>
<evidence type="ECO:0000256" key="3">
    <source>
        <dbReference type="ARBA" id="ARBA00022898"/>
    </source>
</evidence>
<dbReference type="PROSITE" id="PS00868">
    <property type="entry name" value="CYS_MET_METAB_PP"/>
    <property type="match status" value="1"/>
</dbReference>
<dbReference type="PIRSF" id="PIRSF001434">
    <property type="entry name" value="CGS"/>
    <property type="match status" value="1"/>
</dbReference>
<dbReference type="EMBL" id="SPNK01000010">
    <property type="protein sequence ID" value="TFI00267.1"/>
    <property type="molecule type" value="Genomic_DNA"/>
</dbReference>
<organism evidence="11 12">
    <name type="scientific">Kocuria rhizophila</name>
    <dbReference type="NCBI Taxonomy" id="72000"/>
    <lineage>
        <taxon>Bacteria</taxon>
        <taxon>Bacillati</taxon>
        <taxon>Actinomycetota</taxon>
        <taxon>Actinomycetes</taxon>
        <taxon>Micrococcales</taxon>
        <taxon>Micrococcaceae</taxon>
        <taxon>Kocuria</taxon>
    </lineage>
</organism>
<keyword evidence="11" id="KW-0808">Transferase</keyword>
<feature type="region of interest" description="Disordered" evidence="10">
    <location>
        <begin position="1"/>
        <end position="21"/>
    </location>
</feature>
<evidence type="ECO:0000256" key="8">
    <source>
        <dbReference type="PIRSR" id="PIRSR001434-2"/>
    </source>
</evidence>
<proteinExistence type="inferred from homology"/>
<dbReference type="GO" id="GO:0047982">
    <property type="term" value="F:homocysteine desulfhydrase activity"/>
    <property type="evidence" value="ECO:0007669"/>
    <property type="project" value="UniProtKB-EC"/>
</dbReference>
<dbReference type="GO" id="GO:0003962">
    <property type="term" value="F:cystathionine gamma-synthase activity"/>
    <property type="evidence" value="ECO:0007669"/>
    <property type="project" value="TreeGrafter"/>
</dbReference>
<dbReference type="InterPro" id="IPR015422">
    <property type="entry name" value="PyrdxlP-dep_Trfase_small"/>
</dbReference>
<dbReference type="PANTHER" id="PTHR11808">
    <property type="entry name" value="TRANS-SULFURATION ENZYME FAMILY MEMBER"/>
    <property type="match status" value="1"/>
</dbReference>
<comment type="caution">
    <text evidence="11">The sequence shown here is derived from an EMBL/GenBank/DDBJ whole genome shotgun (WGS) entry which is preliminary data.</text>
</comment>
<dbReference type="AlphaFoldDB" id="A0AAX2SA08"/>
<reference evidence="11 12" key="1">
    <citation type="submission" date="2019-03" db="EMBL/GenBank/DDBJ databases">
        <title>Genome Sequencing and Assembly of Various Microbes Isolated from Alder Root Nodule.</title>
        <authorList>
            <person name="Swanson E."/>
            <person name="Sevigny J.L."/>
            <person name="Pesce C."/>
            <person name="Davis I."/>
            <person name="Kleiner V."/>
            <person name="Tisa L."/>
        </authorList>
    </citation>
    <scope>NUCLEOTIDE SEQUENCE [LARGE SCALE GENOMIC DNA]</scope>
    <source>
        <strain evidence="11 12">4R-31</strain>
    </source>
</reference>
<dbReference type="GO" id="GO:0004123">
    <property type="term" value="F:cystathionine gamma-lyase activity"/>
    <property type="evidence" value="ECO:0007669"/>
    <property type="project" value="TreeGrafter"/>
</dbReference>
<dbReference type="GO" id="GO:0019343">
    <property type="term" value="P:cysteine biosynthetic process via cystathionine"/>
    <property type="evidence" value="ECO:0007669"/>
    <property type="project" value="TreeGrafter"/>
</dbReference>
<dbReference type="InterPro" id="IPR000277">
    <property type="entry name" value="Cys/Met-Metab_PyrdxlP-dep_enz"/>
</dbReference>
<dbReference type="InterPro" id="IPR015424">
    <property type="entry name" value="PyrdxlP-dep_Trfase"/>
</dbReference>
<dbReference type="RefSeq" id="WP_135010775.1">
    <property type="nucleotide sequence ID" value="NZ_JAYEXM010000002.1"/>
</dbReference>
<gene>
    <name evidence="11" type="ORF">E4P33_09405</name>
</gene>
<feature type="modified residue" description="N6-(pyridoxal phosphate)lysine" evidence="8">
    <location>
        <position position="195"/>
    </location>
</feature>
<comment type="similarity">
    <text evidence="2 9">Belongs to the trans-sulfuration enzymes family.</text>
</comment>
<dbReference type="SUPFAM" id="SSF53383">
    <property type="entry name" value="PLP-dependent transferases"/>
    <property type="match status" value="1"/>
</dbReference>
<dbReference type="GO" id="GO:0018826">
    <property type="term" value="F:methionine gamma-lyase activity"/>
    <property type="evidence" value="ECO:0007669"/>
    <property type="project" value="UniProtKB-EC"/>
</dbReference>
<dbReference type="PANTHER" id="PTHR11808:SF15">
    <property type="entry name" value="CYSTATHIONINE GAMMA-LYASE"/>
    <property type="match status" value="1"/>
</dbReference>
<protein>
    <recommendedName>
        <fullName evidence="4">homocysteine desulfhydrase</fullName>
        <ecNumber evidence="4">4.4.1.2</ecNumber>
    </recommendedName>
    <alternativeName>
        <fullName evidence="5">Homocysteine desulfhydrase</fullName>
    </alternativeName>
</protein>
<comment type="catalytic activity">
    <reaction evidence="7">
        <text>L-methionine + H2O = methanethiol + 2-oxobutanoate + NH4(+)</text>
        <dbReference type="Rhea" id="RHEA:23800"/>
        <dbReference type="ChEBI" id="CHEBI:15377"/>
        <dbReference type="ChEBI" id="CHEBI:16007"/>
        <dbReference type="ChEBI" id="CHEBI:16763"/>
        <dbReference type="ChEBI" id="CHEBI:28938"/>
        <dbReference type="ChEBI" id="CHEBI:57844"/>
        <dbReference type="EC" id="4.4.1.11"/>
    </reaction>
    <physiologicalReaction direction="left-to-right" evidence="7">
        <dbReference type="Rhea" id="RHEA:23801"/>
    </physiologicalReaction>
</comment>
<evidence type="ECO:0000256" key="10">
    <source>
        <dbReference type="SAM" id="MobiDB-lite"/>
    </source>
</evidence>
<dbReference type="Pfam" id="PF01053">
    <property type="entry name" value="Cys_Met_Meta_PP"/>
    <property type="match status" value="1"/>
</dbReference>
<dbReference type="FunFam" id="3.40.640.10:FF:000046">
    <property type="entry name" value="Cystathionine gamma-lyase"/>
    <property type="match status" value="1"/>
</dbReference>
<keyword evidence="12" id="KW-1185">Reference proteome</keyword>
<evidence type="ECO:0000256" key="6">
    <source>
        <dbReference type="ARBA" id="ARBA00048780"/>
    </source>
</evidence>
<dbReference type="GO" id="GO:0005737">
    <property type="term" value="C:cytoplasm"/>
    <property type="evidence" value="ECO:0007669"/>
    <property type="project" value="TreeGrafter"/>
</dbReference>
<dbReference type="GO" id="GO:0019346">
    <property type="term" value="P:transsulfuration"/>
    <property type="evidence" value="ECO:0007669"/>
    <property type="project" value="InterPro"/>
</dbReference>
<evidence type="ECO:0000256" key="7">
    <source>
        <dbReference type="ARBA" id="ARBA00052699"/>
    </source>
</evidence>
<evidence type="ECO:0000256" key="5">
    <source>
        <dbReference type="ARBA" id="ARBA00047199"/>
    </source>
</evidence>
<dbReference type="Gene3D" id="3.90.1150.10">
    <property type="entry name" value="Aspartate Aminotransferase, domain 1"/>
    <property type="match status" value="1"/>
</dbReference>
<dbReference type="Proteomes" id="UP000298017">
    <property type="component" value="Unassembled WGS sequence"/>
</dbReference>
<evidence type="ECO:0000313" key="12">
    <source>
        <dbReference type="Proteomes" id="UP000298017"/>
    </source>
</evidence>
<accession>A0AAX2SA08</accession>
<dbReference type="InterPro" id="IPR015421">
    <property type="entry name" value="PyrdxlP-dep_Trfase_major"/>
</dbReference>
<dbReference type="InterPro" id="IPR054542">
    <property type="entry name" value="Cys_met_metab_PP"/>
</dbReference>
<evidence type="ECO:0000256" key="9">
    <source>
        <dbReference type="RuleBase" id="RU362118"/>
    </source>
</evidence>
<evidence type="ECO:0000256" key="1">
    <source>
        <dbReference type="ARBA" id="ARBA00001933"/>
    </source>
</evidence>
<evidence type="ECO:0000256" key="2">
    <source>
        <dbReference type="ARBA" id="ARBA00009077"/>
    </source>
</evidence>
<comment type="catalytic activity">
    <reaction evidence="6">
        <text>L-homocysteine + H2O = 2-oxobutanoate + hydrogen sulfide + NH4(+) + H(+)</text>
        <dbReference type="Rhea" id="RHEA:14501"/>
        <dbReference type="ChEBI" id="CHEBI:15377"/>
        <dbReference type="ChEBI" id="CHEBI:15378"/>
        <dbReference type="ChEBI" id="CHEBI:16763"/>
        <dbReference type="ChEBI" id="CHEBI:28938"/>
        <dbReference type="ChEBI" id="CHEBI:29919"/>
        <dbReference type="ChEBI" id="CHEBI:58199"/>
        <dbReference type="EC" id="4.4.1.2"/>
    </reaction>
    <physiologicalReaction direction="left-to-right" evidence="6">
        <dbReference type="Rhea" id="RHEA:14502"/>
    </physiologicalReaction>
</comment>
<dbReference type="Gene3D" id="3.40.640.10">
    <property type="entry name" value="Type I PLP-dependent aspartate aminotransferase-like (Major domain)"/>
    <property type="match status" value="1"/>
</dbReference>
<evidence type="ECO:0000313" key="11">
    <source>
        <dbReference type="EMBL" id="TFI00267.1"/>
    </source>
</evidence>
<name>A0AAX2SA08_KOCRH</name>
<evidence type="ECO:0000256" key="4">
    <source>
        <dbReference type="ARBA" id="ARBA00047175"/>
    </source>
</evidence>
<keyword evidence="3 8" id="KW-0663">Pyridoxal phosphate</keyword>
<comment type="cofactor">
    <cofactor evidence="1 9">
        <name>pyridoxal 5'-phosphate</name>
        <dbReference type="ChEBI" id="CHEBI:597326"/>
    </cofactor>
</comment>
<dbReference type="GO" id="GO:0030170">
    <property type="term" value="F:pyridoxal phosphate binding"/>
    <property type="evidence" value="ECO:0007669"/>
    <property type="project" value="InterPro"/>
</dbReference>
<sequence length="376" mass="39704">MHKDTLVVTGGRPEPVHDAPVNPPVVLSSTYRGTGDVADGDRSYARSANPTWEAFEEVLGQLEGAPCPALSHASGMAAISAALSLVPVGGTVVVPRHSYQGTLQLARRLQDRGILTVRAVDIADTTAVLRALPGADLLWVESPTNPMLEVADLPALITGARARGVLTCVDNTFATPLLQQPLSLGADLVVHSATKYLSGHSDVLMGAVVCASPELRSRLHTQRTLEGGIPGPFESWLALRGLRTLAVRLERAVASAAVLARRLQEHPAVARVRYPGLPGDPGHQRAAAQLTGGFGAVLSVVLHDDAAAAERLVAGLRVWTPATSLGGVESLVERRRRHPEEPTTVPENLLRLSVGIENVEDLWSDLAAGLDALADR</sequence>
<dbReference type="EC" id="4.4.1.2" evidence="4"/>